<accession>A0ABQ2W7Q4</accession>
<evidence type="ECO:0000256" key="2">
    <source>
        <dbReference type="SAM" id="Phobius"/>
    </source>
</evidence>
<feature type="transmembrane region" description="Helical" evidence="2">
    <location>
        <begin position="199"/>
        <end position="216"/>
    </location>
</feature>
<keyword evidence="4" id="KW-1185">Reference proteome</keyword>
<gene>
    <name evidence="3" type="ORF">GCM10015535_56390</name>
</gene>
<evidence type="ECO:0000313" key="3">
    <source>
        <dbReference type="EMBL" id="GGV93418.1"/>
    </source>
</evidence>
<dbReference type="EMBL" id="BMTF01000024">
    <property type="protein sequence ID" value="GGV93418.1"/>
    <property type="molecule type" value="Genomic_DNA"/>
</dbReference>
<keyword evidence="2" id="KW-0812">Transmembrane</keyword>
<organism evidence="3 4">
    <name type="scientific">Streptomyces gelaticus</name>
    <dbReference type="NCBI Taxonomy" id="285446"/>
    <lineage>
        <taxon>Bacteria</taxon>
        <taxon>Bacillati</taxon>
        <taxon>Actinomycetota</taxon>
        <taxon>Actinomycetes</taxon>
        <taxon>Kitasatosporales</taxon>
        <taxon>Streptomycetaceae</taxon>
        <taxon>Streptomyces</taxon>
    </lineage>
</organism>
<protein>
    <recommendedName>
        <fullName evidence="5">Integral membrane protein</fullName>
    </recommendedName>
</protein>
<sequence length="508" mass="53896">MHMTTDMSKSVGTQTEGEESSRPEPPPPGTARRRWTAIGTSGLALLPLALLGAAFWIGRLVRPGGDDWCFLPVVRDGGASGMIGKFFLHDNGRIANALLVIGYGSFGVPGHQWFALVSGVLMLGILWALIASALKRAGLTAPRGLALLVAATAAALFFFATPNPYKAFYWPANSVSHTVAPVLACAAVIPLLRARTRRGRDFALGVAYLAGIFIGTLSEETSVVACVVLATVLLMSRWALPGAGRTRTRVWCVVAFAGVAVGTAILYLSPGARARRERFGADGASMFGPEALIASLRAFGHVLGTVFTTWQYLGAVAVGVLLGLLVRGGEGGTDGPDGSLRRRPLLLVLVGFLAFLVSGYLCIVVAYPPFGASVVSASRIWGDFLLFYVLFLVGVGALMGRALRARRWGIRAATAAAAAVVCAATCVGLAVPLLRLERQMDVRAQRWDRQDRSLRAGAARGAQVLPYTPVSVSGMLEPFGNHGKRAWPAKCVAQYYHLEKITPSTRLP</sequence>
<comment type="caution">
    <text evidence="3">The sequence shown here is derived from an EMBL/GenBank/DDBJ whole genome shotgun (WGS) entry which is preliminary data.</text>
</comment>
<dbReference type="Proteomes" id="UP000660675">
    <property type="component" value="Unassembled WGS sequence"/>
</dbReference>
<keyword evidence="2" id="KW-0472">Membrane</keyword>
<proteinExistence type="predicted"/>
<dbReference type="Pfam" id="PF19528">
    <property type="entry name" value="DUF6056"/>
    <property type="match status" value="1"/>
</dbReference>
<feature type="transmembrane region" description="Helical" evidence="2">
    <location>
        <begin position="309"/>
        <end position="326"/>
    </location>
</feature>
<keyword evidence="2" id="KW-1133">Transmembrane helix</keyword>
<feature type="transmembrane region" description="Helical" evidence="2">
    <location>
        <begin position="35"/>
        <end position="57"/>
    </location>
</feature>
<reference evidence="4" key="1">
    <citation type="journal article" date="2019" name="Int. J. Syst. Evol. Microbiol.">
        <title>The Global Catalogue of Microorganisms (GCM) 10K type strain sequencing project: providing services to taxonomists for standard genome sequencing and annotation.</title>
        <authorList>
            <consortium name="The Broad Institute Genomics Platform"/>
            <consortium name="The Broad Institute Genome Sequencing Center for Infectious Disease"/>
            <person name="Wu L."/>
            <person name="Ma J."/>
        </authorList>
    </citation>
    <scope>NUCLEOTIDE SEQUENCE [LARGE SCALE GENOMIC DNA]</scope>
    <source>
        <strain evidence="4">JCM 4376</strain>
    </source>
</reference>
<evidence type="ECO:0000313" key="4">
    <source>
        <dbReference type="Proteomes" id="UP000660675"/>
    </source>
</evidence>
<feature type="compositionally biased region" description="Polar residues" evidence="1">
    <location>
        <begin position="1"/>
        <end position="14"/>
    </location>
</feature>
<feature type="transmembrane region" description="Helical" evidence="2">
    <location>
        <begin position="113"/>
        <end position="133"/>
    </location>
</feature>
<feature type="transmembrane region" description="Helical" evidence="2">
    <location>
        <begin position="222"/>
        <end position="240"/>
    </location>
</feature>
<feature type="transmembrane region" description="Helical" evidence="2">
    <location>
        <begin position="252"/>
        <end position="269"/>
    </location>
</feature>
<feature type="transmembrane region" description="Helical" evidence="2">
    <location>
        <begin position="145"/>
        <end position="162"/>
    </location>
</feature>
<feature type="transmembrane region" description="Helical" evidence="2">
    <location>
        <begin position="412"/>
        <end position="434"/>
    </location>
</feature>
<evidence type="ECO:0000256" key="1">
    <source>
        <dbReference type="SAM" id="MobiDB-lite"/>
    </source>
</evidence>
<feature type="region of interest" description="Disordered" evidence="1">
    <location>
        <begin position="1"/>
        <end position="33"/>
    </location>
</feature>
<feature type="transmembrane region" description="Helical" evidence="2">
    <location>
        <begin position="168"/>
        <end position="192"/>
    </location>
</feature>
<dbReference type="InterPro" id="IPR045691">
    <property type="entry name" value="DUF6056"/>
</dbReference>
<feature type="transmembrane region" description="Helical" evidence="2">
    <location>
        <begin position="380"/>
        <end position="400"/>
    </location>
</feature>
<evidence type="ECO:0008006" key="5">
    <source>
        <dbReference type="Google" id="ProtNLM"/>
    </source>
</evidence>
<name>A0ABQ2W7Q4_9ACTN</name>
<feature type="transmembrane region" description="Helical" evidence="2">
    <location>
        <begin position="346"/>
        <end position="368"/>
    </location>
</feature>